<dbReference type="Gene3D" id="3.40.50.2300">
    <property type="match status" value="1"/>
</dbReference>
<dbReference type="Proteomes" id="UP000286268">
    <property type="component" value="Chromosome"/>
</dbReference>
<sequence>MDNLTPRQKFILSKILNEGSFNKESLLKQLDIGTRTILREITAINKELKKYSVVIFVDDEMELSISGNKNNIEELRLSLAQIPMQWLFSKEQRQIIMTCQLIMANEPLKATYFSHKFNVVMGSISLDLDNIEKRLLSKNLCLIRRRNQGISIEGSEWNKRIALVEFLIELRPYEDLLAILYGEEVDQTVRAFFEIIFGSKLLVLVKEMFEHSEFSYMRANDVKYFTLFIQLLISIKRTETGDNIQLPEKIRDEIIASEAYNKIKSIDDTLKKYSIVLSDEELAYLTLYLSDYNYFLNNNNNTLMHLDINYEDIAIELVSEVSKKLGIDITSDQQVIKDLSQHFKQTFYMLNLGLVVINPLINEIKGHYKDLFKVVSSKCKLIFSRYNLKIPSEEVGYITMHIDVALQRQQGKSRNLKALIVCPGGIATAGILSNKVKSLFPDITDLSISSINNIEEKIENNLYDLIISTAKINSNIKSKIIIVAPFMTKTDLENINNFIVDFKINNKENLTKLYDYDNMRETLSIDYELTDELIKNSRITQASVRNFVDLIDIIAEDVKNNNITKEKEAIKLSILKREEKGNIVVPGSSVALLHARCEKIDKPFVGVYRITEPLYMNSIGFTKVETKTFIVILARKNERNYILQLLGMISIALIEDTDFIKILETGTLSDLRNYLVNIANKEREEQ</sequence>
<dbReference type="PROSITE" id="PS51099">
    <property type="entry name" value="PTS_EIIB_TYPE_2"/>
    <property type="match status" value="1"/>
</dbReference>
<evidence type="ECO:0000259" key="7">
    <source>
        <dbReference type="PROSITE" id="PS51372"/>
    </source>
</evidence>
<keyword evidence="2" id="KW-0677">Repeat</keyword>
<dbReference type="Gene3D" id="3.40.930.10">
    <property type="entry name" value="Mannitol-specific EII, Chain A"/>
    <property type="match status" value="1"/>
</dbReference>
<name>A0A410DVF9_9CLOT</name>
<keyword evidence="4" id="KW-0804">Transcription</keyword>
<feature type="domain" description="PRD" evidence="7">
    <location>
        <begin position="196"/>
        <end position="299"/>
    </location>
</feature>
<dbReference type="InterPro" id="IPR036634">
    <property type="entry name" value="PRD_sf"/>
</dbReference>
<dbReference type="Gene3D" id="1.10.1790.10">
    <property type="entry name" value="PRD domain"/>
    <property type="match status" value="2"/>
</dbReference>
<evidence type="ECO:0000259" key="6">
    <source>
        <dbReference type="PROSITE" id="PS51099"/>
    </source>
</evidence>
<dbReference type="InterPro" id="IPR016152">
    <property type="entry name" value="PTrfase/Anion_transptr"/>
</dbReference>
<protein>
    <submittedName>
        <fullName evidence="8">Transcription antiterminator BglG</fullName>
    </submittedName>
</protein>
<dbReference type="RefSeq" id="WP_128213783.1">
    <property type="nucleotide sequence ID" value="NZ_CP025746.1"/>
</dbReference>
<dbReference type="EMBL" id="CP025746">
    <property type="protein sequence ID" value="QAA33051.1"/>
    <property type="molecule type" value="Genomic_DNA"/>
</dbReference>
<dbReference type="KEGG" id="cmah:C1I91_16185"/>
<dbReference type="InterPro" id="IPR050661">
    <property type="entry name" value="BglG_antiterminators"/>
</dbReference>
<dbReference type="AlphaFoldDB" id="A0A410DVF9"/>
<gene>
    <name evidence="8" type="ORF">C1I91_16185</name>
</gene>
<evidence type="ECO:0000256" key="2">
    <source>
        <dbReference type="ARBA" id="ARBA00022737"/>
    </source>
</evidence>
<feature type="domain" description="PRD" evidence="7">
    <location>
        <begin position="305"/>
        <end position="412"/>
    </location>
</feature>
<evidence type="ECO:0000256" key="4">
    <source>
        <dbReference type="ARBA" id="ARBA00023163"/>
    </source>
</evidence>
<feature type="domain" description="PTS EIIB type-2" evidence="6">
    <location>
        <begin position="416"/>
        <end position="507"/>
    </location>
</feature>
<dbReference type="SUPFAM" id="SSF52794">
    <property type="entry name" value="PTS system IIB component-like"/>
    <property type="match status" value="1"/>
</dbReference>
<dbReference type="GO" id="GO:0009401">
    <property type="term" value="P:phosphoenolpyruvate-dependent sugar phosphotransferase system"/>
    <property type="evidence" value="ECO:0007669"/>
    <property type="project" value="InterPro"/>
</dbReference>
<dbReference type="GO" id="GO:0006355">
    <property type="term" value="P:regulation of DNA-templated transcription"/>
    <property type="evidence" value="ECO:0007669"/>
    <property type="project" value="InterPro"/>
</dbReference>
<accession>A0A410DVF9</accession>
<keyword evidence="1" id="KW-0808">Transferase</keyword>
<dbReference type="OrthoDB" id="3175596at2"/>
<dbReference type="Pfam" id="PF00874">
    <property type="entry name" value="PRD"/>
    <property type="match status" value="2"/>
</dbReference>
<dbReference type="GO" id="GO:0008982">
    <property type="term" value="F:protein-N(PI)-phosphohistidine-sugar phosphotransferase activity"/>
    <property type="evidence" value="ECO:0007669"/>
    <property type="project" value="InterPro"/>
</dbReference>
<dbReference type="InterPro" id="IPR013011">
    <property type="entry name" value="PTS_EIIB_2"/>
</dbReference>
<evidence type="ECO:0000259" key="5">
    <source>
        <dbReference type="PROSITE" id="PS51094"/>
    </source>
</evidence>
<dbReference type="SUPFAM" id="SSF55804">
    <property type="entry name" value="Phoshotransferase/anion transport protein"/>
    <property type="match status" value="1"/>
</dbReference>
<keyword evidence="3" id="KW-0805">Transcription regulation</keyword>
<dbReference type="PANTHER" id="PTHR30185:SF18">
    <property type="entry name" value="TRANSCRIPTIONAL REGULATOR MTLR"/>
    <property type="match status" value="1"/>
</dbReference>
<dbReference type="PANTHER" id="PTHR30185">
    <property type="entry name" value="CRYPTIC BETA-GLUCOSIDE BGL OPERON ANTITERMINATOR"/>
    <property type="match status" value="1"/>
</dbReference>
<dbReference type="InterPro" id="IPR036095">
    <property type="entry name" value="PTS_EIIB-like_sf"/>
</dbReference>
<dbReference type="CDD" id="cd05568">
    <property type="entry name" value="PTS_IIB_bgl_like"/>
    <property type="match status" value="1"/>
</dbReference>
<dbReference type="InterPro" id="IPR002178">
    <property type="entry name" value="PTS_EIIA_type-2_dom"/>
</dbReference>
<dbReference type="SUPFAM" id="SSF63520">
    <property type="entry name" value="PTS-regulatory domain, PRD"/>
    <property type="match status" value="2"/>
</dbReference>
<evidence type="ECO:0000313" key="9">
    <source>
        <dbReference type="Proteomes" id="UP000286268"/>
    </source>
</evidence>
<keyword evidence="9" id="KW-1185">Reference proteome</keyword>
<dbReference type="PROSITE" id="PS51094">
    <property type="entry name" value="PTS_EIIA_TYPE_2"/>
    <property type="match status" value="1"/>
</dbReference>
<evidence type="ECO:0000313" key="8">
    <source>
        <dbReference type="EMBL" id="QAA33051.1"/>
    </source>
</evidence>
<evidence type="ECO:0000256" key="1">
    <source>
        <dbReference type="ARBA" id="ARBA00022679"/>
    </source>
</evidence>
<organism evidence="8 9">
    <name type="scientific">Clostridium manihotivorum</name>
    <dbReference type="NCBI Taxonomy" id="2320868"/>
    <lineage>
        <taxon>Bacteria</taxon>
        <taxon>Bacillati</taxon>
        <taxon>Bacillota</taxon>
        <taxon>Clostridia</taxon>
        <taxon>Eubacteriales</taxon>
        <taxon>Clostridiaceae</taxon>
        <taxon>Clostridium</taxon>
    </lineage>
</organism>
<dbReference type="Pfam" id="PF00359">
    <property type="entry name" value="PTS_EIIA_2"/>
    <property type="match status" value="1"/>
</dbReference>
<dbReference type="PROSITE" id="PS51372">
    <property type="entry name" value="PRD_2"/>
    <property type="match status" value="2"/>
</dbReference>
<feature type="domain" description="PTS EIIA type-2" evidence="5">
    <location>
        <begin position="531"/>
        <end position="678"/>
    </location>
</feature>
<reference evidence="8 9" key="1">
    <citation type="submission" date="2018-01" db="EMBL/GenBank/DDBJ databases">
        <title>Genome Sequencing and Assembly of Anaerobacter polyendosporus strain CT4.</title>
        <authorList>
            <person name="Tachaapaikoon C."/>
            <person name="Sutheeworapong S."/>
            <person name="Jenjaroenpun P."/>
            <person name="Wongsurawat T."/>
            <person name="Nookeaw I."/>
            <person name="Cheawchanlertfa P."/>
            <person name="Kosugi A."/>
            <person name="Cheevadhanarak S."/>
            <person name="Ratanakhanokchai K."/>
        </authorList>
    </citation>
    <scope>NUCLEOTIDE SEQUENCE [LARGE SCALE GENOMIC DNA]</scope>
    <source>
        <strain evidence="8 9">CT4</strain>
    </source>
</reference>
<evidence type="ECO:0000256" key="3">
    <source>
        <dbReference type="ARBA" id="ARBA00023015"/>
    </source>
</evidence>
<dbReference type="InterPro" id="IPR011608">
    <property type="entry name" value="PRD"/>
</dbReference>
<proteinExistence type="predicted"/>